<evidence type="ECO:0000259" key="2">
    <source>
        <dbReference type="Pfam" id="PF06276"/>
    </source>
</evidence>
<feature type="region of interest" description="Disordered" evidence="1">
    <location>
        <begin position="282"/>
        <end position="304"/>
    </location>
</feature>
<dbReference type="AlphaFoldDB" id="A0A920CLG5"/>
<accession>A0A920CLG5</accession>
<evidence type="ECO:0000256" key="1">
    <source>
        <dbReference type="SAM" id="MobiDB-lite"/>
    </source>
</evidence>
<keyword evidence="4" id="KW-1185">Reference proteome</keyword>
<name>A0A920CLG5_9BACL</name>
<dbReference type="Proteomes" id="UP000678895">
    <property type="component" value="Unassembled WGS sequence"/>
</dbReference>
<comment type="caution">
    <text evidence="3">The sequence shown here is derived from an EMBL/GenBank/DDBJ whole genome shotgun (WGS) entry which is preliminary data.</text>
</comment>
<protein>
    <recommendedName>
        <fullName evidence="2">Aerobactin siderophore biosynthesis IucA/IucC-like C-terminal domain-containing protein</fullName>
    </recommendedName>
</protein>
<evidence type="ECO:0000313" key="4">
    <source>
        <dbReference type="Proteomes" id="UP000678895"/>
    </source>
</evidence>
<reference evidence="3" key="1">
    <citation type="submission" date="2021-03" db="EMBL/GenBank/DDBJ databases">
        <title>Antimicrobial resistance genes in bacteria isolated from Japanese honey, and their potential for conferring macrolide and lincosamide resistance in the American foulbrood pathogen Paenibacillus larvae.</title>
        <authorList>
            <person name="Okamoto M."/>
            <person name="Kumagai M."/>
            <person name="Kanamori H."/>
            <person name="Takamatsu D."/>
        </authorList>
    </citation>
    <scope>NUCLEOTIDE SEQUENCE</scope>
    <source>
        <strain evidence="3">J41TS4</strain>
    </source>
</reference>
<evidence type="ECO:0000313" key="3">
    <source>
        <dbReference type="EMBL" id="GIO41608.1"/>
    </source>
</evidence>
<organism evidence="3 4">
    <name type="scientific">Paenibacillus apis</name>
    <dbReference type="NCBI Taxonomy" id="1792174"/>
    <lineage>
        <taxon>Bacteria</taxon>
        <taxon>Bacillati</taxon>
        <taxon>Bacillota</taxon>
        <taxon>Bacilli</taxon>
        <taxon>Bacillales</taxon>
        <taxon>Paenibacillaceae</taxon>
        <taxon>Paenibacillus</taxon>
    </lineage>
</organism>
<feature type="domain" description="Aerobactin siderophore biosynthesis IucA/IucC-like C-terminal" evidence="2">
    <location>
        <begin position="78"/>
        <end position="204"/>
    </location>
</feature>
<gene>
    <name evidence="3" type="ORF">J41TS4_13660</name>
</gene>
<dbReference type="EMBL" id="BORS01000004">
    <property type="protein sequence ID" value="GIO41608.1"/>
    <property type="molecule type" value="Genomic_DNA"/>
</dbReference>
<dbReference type="Pfam" id="PF06276">
    <property type="entry name" value="FhuF"/>
    <property type="match status" value="1"/>
</dbReference>
<dbReference type="GO" id="GO:0003824">
    <property type="term" value="F:catalytic activity"/>
    <property type="evidence" value="ECO:0007669"/>
    <property type="project" value="UniProtKB-ARBA"/>
</dbReference>
<dbReference type="InterPro" id="IPR022770">
    <property type="entry name" value="IucA/IucC-like_C"/>
</dbReference>
<proteinExistence type="predicted"/>
<sequence length="304" mass="33240">MSRLVTLSPQEAAELQQQFGLTAAEEACPPDDPEASLAYSPSAAITAAALLKQESCLLYLDELAARLGTDSRPIAASMLAKRYAALSAVPFFYALTCYDRALELPLEAVQLRVGKGAGVPWLEGLLVSGELFATGPAGRMREPWRLEAAERYLRLHLTPLWQALSRYSGLPEIILWENAAVRIYSLYEKRLPAGDKAATARIAEDLHFLLKELPAEPFGQRSQPLAFFYGTEGDTETAPKSKSPQSRVRKTCCLYHCVSAKADYCTACPKVARPANSRQLAAEAGEVRQSKTDTASQICKRDDA</sequence>